<dbReference type="EMBL" id="JAVRRA010000668">
    <property type="protein sequence ID" value="KAK5285173.1"/>
    <property type="molecule type" value="Genomic_DNA"/>
</dbReference>
<feature type="non-terminal residue" evidence="1">
    <location>
        <position position="1"/>
    </location>
</feature>
<keyword evidence="2" id="KW-1185">Reference proteome</keyword>
<feature type="non-terminal residue" evidence="1">
    <location>
        <position position="80"/>
    </location>
</feature>
<sequence>LAGVELELRDDAELPEVLEVRVSIKVLVTLTVLSEADELELEGEIGEPSVEDVETLVSDEVDEITTDPEVLFTAVPVGTA</sequence>
<evidence type="ECO:0000313" key="2">
    <source>
        <dbReference type="Proteomes" id="UP001357485"/>
    </source>
</evidence>
<comment type="caution">
    <text evidence="1">The sequence shown here is derived from an EMBL/GenBank/DDBJ whole genome shotgun (WGS) entry which is preliminary data.</text>
</comment>
<gene>
    <name evidence="1" type="ORF">LTR16_004728</name>
</gene>
<evidence type="ECO:0000313" key="1">
    <source>
        <dbReference type="EMBL" id="KAK5285173.1"/>
    </source>
</evidence>
<dbReference type="Proteomes" id="UP001357485">
    <property type="component" value="Unassembled WGS sequence"/>
</dbReference>
<organism evidence="1 2">
    <name type="scientific">Cryomyces antarcticus</name>
    <dbReference type="NCBI Taxonomy" id="329879"/>
    <lineage>
        <taxon>Eukaryota</taxon>
        <taxon>Fungi</taxon>
        <taxon>Dikarya</taxon>
        <taxon>Ascomycota</taxon>
        <taxon>Pezizomycotina</taxon>
        <taxon>Dothideomycetes</taxon>
        <taxon>Dothideomycetes incertae sedis</taxon>
        <taxon>Cryomyces</taxon>
    </lineage>
</organism>
<reference evidence="1 2" key="1">
    <citation type="submission" date="2023-08" db="EMBL/GenBank/DDBJ databases">
        <title>Black Yeasts Isolated from many extreme environments.</title>
        <authorList>
            <person name="Coleine C."/>
            <person name="Stajich J.E."/>
            <person name="Selbmann L."/>
        </authorList>
    </citation>
    <scope>NUCLEOTIDE SEQUENCE [LARGE SCALE GENOMIC DNA]</scope>
    <source>
        <strain evidence="1 2">CCFEE 536</strain>
    </source>
</reference>
<name>A0ABR0M5Z5_9PEZI</name>
<protein>
    <submittedName>
        <fullName evidence="1">Uncharacterized protein</fullName>
    </submittedName>
</protein>
<accession>A0ABR0M5Z5</accession>
<proteinExistence type="predicted"/>